<accession>A0A6A5UDW6</accession>
<feature type="compositionally biased region" description="Basic and acidic residues" evidence="1">
    <location>
        <begin position="237"/>
        <end position="267"/>
    </location>
</feature>
<dbReference type="AlphaFoldDB" id="A0A6A5UDW6"/>
<reference evidence="2" key="1">
    <citation type="journal article" date="2020" name="Stud. Mycol.">
        <title>101 Dothideomycetes genomes: a test case for predicting lifestyles and emergence of pathogens.</title>
        <authorList>
            <person name="Haridas S."/>
            <person name="Albert R."/>
            <person name="Binder M."/>
            <person name="Bloem J."/>
            <person name="Labutti K."/>
            <person name="Salamov A."/>
            <person name="Andreopoulos B."/>
            <person name="Baker S."/>
            <person name="Barry K."/>
            <person name="Bills G."/>
            <person name="Bluhm B."/>
            <person name="Cannon C."/>
            <person name="Castanera R."/>
            <person name="Culley D."/>
            <person name="Daum C."/>
            <person name="Ezra D."/>
            <person name="Gonzalez J."/>
            <person name="Henrissat B."/>
            <person name="Kuo A."/>
            <person name="Liang C."/>
            <person name="Lipzen A."/>
            <person name="Lutzoni F."/>
            <person name="Magnuson J."/>
            <person name="Mondo S."/>
            <person name="Nolan M."/>
            <person name="Ohm R."/>
            <person name="Pangilinan J."/>
            <person name="Park H.-J."/>
            <person name="Ramirez L."/>
            <person name="Alfaro M."/>
            <person name="Sun H."/>
            <person name="Tritt A."/>
            <person name="Yoshinaga Y."/>
            <person name="Zwiers L.-H."/>
            <person name="Turgeon B."/>
            <person name="Goodwin S."/>
            <person name="Spatafora J."/>
            <person name="Crous P."/>
            <person name="Grigoriev I."/>
        </authorList>
    </citation>
    <scope>NUCLEOTIDE SEQUENCE</scope>
    <source>
        <strain evidence="2">CBS 675.92</strain>
    </source>
</reference>
<sequence length="378" mass="42788">MSCGKERRRGGREEGWRIGRKLGGNEGMGRESRETEGNRMRREGVQKRAPGVTMRKVMTHRRQNSLSSHHSHRRRNNSHHSSSPESRYTAAHKGRAEANAQSRGERLARQVSDAHPPTQNSHRSHSPSPSSRSPLPPPPPQEPYHLTPEEEAELAESPAPQVRFRTRTSSIRTRLTKKRKHKVKKEDSNPPPRNVSSLDPVYEGTRHSQSVEDRERAQAEQTSSLVDPISPSNPDTNRQRQHDYSADHSGNVDEYQRNLHSNHHYDTSQRPLNRDALAARDAEGSTLVSDWWSVRSDTPTDDGRHSPRSSRSPTTRGRSRDMSSADTTNGDDDRLRHMRVPEQGTARDRSTDTDGGSVLGRLSAHVDRDGDRHRKDRP</sequence>
<feature type="compositionally biased region" description="Basic residues" evidence="1">
    <location>
        <begin position="1"/>
        <end position="10"/>
    </location>
</feature>
<feature type="compositionally biased region" description="Polar residues" evidence="1">
    <location>
        <begin position="219"/>
        <end position="236"/>
    </location>
</feature>
<dbReference type="EMBL" id="ML976978">
    <property type="protein sequence ID" value="KAF1963095.1"/>
    <property type="molecule type" value="Genomic_DNA"/>
</dbReference>
<protein>
    <submittedName>
        <fullName evidence="2">Uncharacterized protein</fullName>
    </submittedName>
</protein>
<organism evidence="2 3">
    <name type="scientific">Byssothecium circinans</name>
    <dbReference type="NCBI Taxonomy" id="147558"/>
    <lineage>
        <taxon>Eukaryota</taxon>
        <taxon>Fungi</taxon>
        <taxon>Dikarya</taxon>
        <taxon>Ascomycota</taxon>
        <taxon>Pezizomycotina</taxon>
        <taxon>Dothideomycetes</taxon>
        <taxon>Pleosporomycetidae</taxon>
        <taxon>Pleosporales</taxon>
        <taxon>Massarineae</taxon>
        <taxon>Massarinaceae</taxon>
        <taxon>Byssothecium</taxon>
    </lineage>
</organism>
<feature type="compositionally biased region" description="Basic and acidic residues" evidence="1">
    <location>
        <begin position="28"/>
        <end position="46"/>
    </location>
</feature>
<dbReference type="OrthoDB" id="3801426at2759"/>
<dbReference type="Proteomes" id="UP000800035">
    <property type="component" value="Unassembled WGS sequence"/>
</dbReference>
<feature type="compositionally biased region" description="Basic residues" evidence="1">
    <location>
        <begin position="174"/>
        <end position="183"/>
    </location>
</feature>
<feature type="compositionally biased region" description="Basic and acidic residues" evidence="1">
    <location>
        <begin position="364"/>
        <end position="378"/>
    </location>
</feature>
<keyword evidence="3" id="KW-1185">Reference proteome</keyword>
<evidence type="ECO:0000256" key="1">
    <source>
        <dbReference type="SAM" id="MobiDB-lite"/>
    </source>
</evidence>
<feature type="compositionally biased region" description="Basic residues" evidence="1">
    <location>
        <begin position="57"/>
        <end position="78"/>
    </location>
</feature>
<evidence type="ECO:0000313" key="2">
    <source>
        <dbReference type="EMBL" id="KAF1963095.1"/>
    </source>
</evidence>
<feature type="region of interest" description="Disordered" evidence="1">
    <location>
        <begin position="1"/>
        <end position="378"/>
    </location>
</feature>
<evidence type="ECO:0000313" key="3">
    <source>
        <dbReference type="Proteomes" id="UP000800035"/>
    </source>
</evidence>
<proteinExistence type="predicted"/>
<name>A0A6A5UDW6_9PLEO</name>
<gene>
    <name evidence="2" type="ORF">CC80DRAFT_105392</name>
</gene>
<feature type="compositionally biased region" description="Basic and acidic residues" evidence="1">
    <location>
        <begin position="204"/>
        <end position="218"/>
    </location>
</feature>